<feature type="compositionally biased region" description="Low complexity" evidence="1">
    <location>
        <begin position="407"/>
        <end position="429"/>
    </location>
</feature>
<organism evidence="3 4">
    <name type="scientific">Leishmania orientalis</name>
    <dbReference type="NCBI Taxonomy" id="2249476"/>
    <lineage>
        <taxon>Eukaryota</taxon>
        <taxon>Discoba</taxon>
        <taxon>Euglenozoa</taxon>
        <taxon>Kinetoplastea</taxon>
        <taxon>Metakinetoplastina</taxon>
        <taxon>Trypanosomatida</taxon>
        <taxon>Trypanosomatidae</taxon>
        <taxon>Leishmaniinae</taxon>
        <taxon>Leishmania</taxon>
    </lineage>
</organism>
<dbReference type="PANTHER" id="PTHR10625">
    <property type="entry name" value="HISTONE DEACETYLASE HDAC1-RELATED"/>
    <property type="match status" value="1"/>
</dbReference>
<comment type="caution">
    <text evidence="3">The sequence shown here is derived from an EMBL/GenBank/DDBJ whole genome shotgun (WGS) entry which is preliminary data.</text>
</comment>
<dbReference type="InterPro" id="IPR037138">
    <property type="entry name" value="His_deacetylse_dom_sf"/>
</dbReference>
<protein>
    <recommendedName>
        <fullName evidence="2">Histone deacetylase domain-containing protein</fullName>
    </recommendedName>
</protein>
<evidence type="ECO:0000313" key="4">
    <source>
        <dbReference type="Proteomes" id="UP000674143"/>
    </source>
</evidence>
<dbReference type="GO" id="GO:0040029">
    <property type="term" value="P:epigenetic regulation of gene expression"/>
    <property type="evidence" value="ECO:0007669"/>
    <property type="project" value="TreeGrafter"/>
</dbReference>
<evidence type="ECO:0000313" key="3">
    <source>
        <dbReference type="EMBL" id="KAG5479922.1"/>
    </source>
</evidence>
<dbReference type="SMR" id="A0A836GDD8"/>
<reference evidence="4" key="1">
    <citation type="journal article" date="2021" name="Microbiol. Resour. Announc.">
        <title>LGAAP: Leishmaniinae Genome Assembly and Annotation Pipeline.</title>
        <authorList>
            <person name="Almutairi H."/>
            <person name="Urbaniak M.D."/>
            <person name="Bates M.D."/>
            <person name="Jariyapan N."/>
            <person name="Kwakye-Nuako G."/>
            <person name="Thomaz-Soccol V."/>
            <person name="Al-Salem W.S."/>
            <person name="Dillon R.J."/>
            <person name="Bates P.A."/>
            <person name="Gatherer D."/>
        </authorList>
    </citation>
    <scope>NUCLEOTIDE SEQUENCE [LARGE SCALE GENOMIC DNA]</scope>
</reference>
<dbReference type="CDD" id="cd09992">
    <property type="entry name" value="HDAC_classII"/>
    <property type="match status" value="1"/>
</dbReference>
<dbReference type="Gene3D" id="3.40.800.20">
    <property type="entry name" value="Histone deacetylase domain"/>
    <property type="match status" value="2"/>
</dbReference>
<dbReference type="Pfam" id="PF00850">
    <property type="entry name" value="Hist_deacetyl"/>
    <property type="match status" value="2"/>
</dbReference>
<dbReference type="PANTHER" id="PTHR10625:SF4">
    <property type="entry name" value="DEACETYLASE, PUTATIVE-RELATED"/>
    <property type="match status" value="1"/>
</dbReference>
<reference evidence="4" key="2">
    <citation type="journal article" date="2021" name="Sci. Data">
        <title>Chromosome-scale genome sequencing, assembly and annotation of six genomes from subfamily Leishmaniinae.</title>
        <authorList>
            <person name="Almutairi H."/>
            <person name="Urbaniak M.D."/>
            <person name="Bates M.D."/>
            <person name="Jariyapan N."/>
            <person name="Kwakye-Nuako G."/>
            <person name="Thomaz Soccol V."/>
            <person name="Al-Salem W.S."/>
            <person name="Dillon R.J."/>
            <person name="Bates P.A."/>
            <person name="Gatherer D."/>
        </authorList>
    </citation>
    <scope>NUCLEOTIDE SEQUENCE [LARGE SCALE GENOMIC DNA]</scope>
</reference>
<dbReference type="AlphaFoldDB" id="A0A836GDD8"/>
<sequence length="628" mass="67431">MPKRQRSDEKAARRVELSVESGRRFDAYIRGWMQDSAEPPLLRPSWLPSLTPLRTLAAPIKSTLTPTPATASTTTTVMDTSCFCKWTPPSAVMPSSRTAVVYDMSMLDHVSPDPGDFERPARLQSTLDHLAAIGLLPCCQRIPARTAKTCELRRVHSRELVDTIDQLDFFMGIRDGRGSVIGQDLFASEHTSLAARMAVGCVIEATKAVLSGAAPNAFALVRPPGHHAGPGNAAGFCLYNNVAVAARAAQMDLIAAKPERNPTDGAQLPRILILDWDVHHCDGTESIFYEDPSVLVVSLHQYGNGRGHVLRKVSSVAPRQPAEISTANKEDITADDLAALLAPDSVEPPPAPLLEASRDEAAPAPQHTPTESRRVRTTVDYNKLAMQMEEGSDVEIAALFGVDLSAASSSSSSSSSPSSSSSASAHGSSTAVNGTRPAHYAGDTAGLSFDETPLQRDTSVEDEELFYPGTGHLNRVGGDTTAAAQGRNINIPWPAHGMGDLEYLQLLQEIVLPAACEFQPELVLISCGFDSASGDLLGSMNLTPSGFYAMTRLMAHNFPRLVVALEGGYNVRNVALCSEAVMRALLESSGCPSDQLPKSRMLWCQASSLVADIKRMHAPYWSCFSQNL</sequence>
<feature type="domain" description="Histone deacetylase" evidence="2">
    <location>
        <begin position="463"/>
        <end position="585"/>
    </location>
</feature>
<dbReference type="SUPFAM" id="SSF52768">
    <property type="entry name" value="Arginase/deacetylase"/>
    <property type="match status" value="1"/>
</dbReference>
<dbReference type="GO" id="GO:0000118">
    <property type="term" value="C:histone deacetylase complex"/>
    <property type="evidence" value="ECO:0007669"/>
    <property type="project" value="TreeGrafter"/>
</dbReference>
<name>A0A836GDD8_9TRYP</name>
<dbReference type="EMBL" id="JAFHLR010000021">
    <property type="protein sequence ID" value="KAG5479922.1"/>
    <property type="molecule type" value="Genomic_DNA"/>
</dbReference>
<feature type="region of interest" description="Disordered" evidence="1">
    <location>
        <begin position="407"/>
        <end position="453"/>
    </location>
</feature>
<gene>
    <name evidence="3" type="ORF">LSCM4_05930</name>
</gene>
<evidence type="ECO:0000256" key="1">
    <source>
        <dbReference type="SAM" id="MobiDB-lite"/>
    </source>
</evidence>
<feature type="region of interest" description="Disordered" evidence="1">
    <location>
        <begin position="343"/>
        <end position="378"/>
    </location>
</feature>
<evidence type="ECO:0000259" key="2">
    <source>
        <dbReference type="Pfam" id="PF00850"/>
    </source>
</evidence>
<accession>A0A836GDD8</accession>
<dbReference type="GO" id="GO:0004407">
    <property type="term" value="F:histone deacetylase activity"/>
    <property type="evidence" value="ECO:0007669"/>
    <property type="project" value="TreeGrafter"/>
</dbReference>
<proteinExistence type="predicted"/>
<keyword evidence="4" id="KW-1185">Reference proteome</keyword>
<feature type="domain" description="Histone deacetylase" evidence="2">
    <location>
        <begin position="118"/>
        <end position="304"/>
    </location>
</feature>
<dbReference type="GeneID" id="92361794"/>
<dbReference type="Proteomes" id="UP000674143">
    <property type="component" value="Unassembled WGS sequence"/>
</dbReference>
<dbReference type="KEGG" id="loi:92361794"/>
<dbReference type="InterPro" id="IPR023801">
    <property type="entry name" value="His_deacetylse_dom"/>
</dbReference>
<dbReference type="RefSeq" id="XP_067063633.1">
    <property type="nucleotide sequence ID" value="XM_067207860.1"/>
</dbReference>
<dbReference type="InterPro" id="IPR023696">
    <property type="entry name" value="Ureohydrolase_dom_sf"/>
</dbReference>